<organism evidence="2 6">
    <name type="scientific">Phocaeicola vulgatus</name>
    <name type="common">Bacteroides vulgatus</name>
    <dbReference type="NCBI Taxonomy" id="821"/>
    <lineage>
        <taxon>Bacteria</taxon>
        <taxon>Pseudomonadati</taxon>
        <taxon>Bacteroidota</taxon>
        <taxon>Bacteroidia</taxon>
        <taxon>Bacteroidales</taxon>
        <taxon>Bacteroidaceae</taxon>
        <taxon>Phocaeicola</taxon>
    </lineage>
</organism>
<dbReference type="SUPFAM" id="SSF74653">
    <property type="entry name" value="TolA/TonB C-terminal domain"/>
    <property type="match status" value="1"/>
</dbReference>
<evidence type="ECO:0000313" key="7">
    <source>
        <dbReference type="Proteomes" id="UP000470332"/>
    </source>
</evidence>
<proteinExistence type="predicted"/>
<reference evidence="3 7" key="3">
    <citation type="journal article" date="2019" name="Nat. Med.">
        <title>A library of human gut bacterial isolates paired with longitudinal multiomics data enables mechanistic microbiome research.</title>
        <authorList>
            <person name="Poyet M."/>
            <person name="Groussin M."/>
            <person name="Gibbons S.M."/>
            <person name="Avila-Pacheco J."/>
            <person name="Jiang X."/>
            <person name="Kearney S.M."/>
            <person name="Perrotta A.R."/>
            <person name="Berdy B."/>
            <person name="Zhao S."/>
            <person name="Lieberman T.D."/>
            <person name="Swanson P.K."/>
            <person name="Smith M."/>
            <person name="Roesemann S."/>
            <person name="Alexander J.E."/>
            <person name="Rich S.A."/>
            <person name="Livny J."/>
            <person name="Vlamakis H."/>
            <person name="Clish C."/>
            <person name="Bullock K."/>
            <person name="Deik A."/>
            <person name="Scott J."/>
            <person name="Pierce K.A."/>
            <person name="Xavier R.J."/>
            <person name="Alm E.J."/>
        </authorList>
    </citation>
    <scope>NUCLEOTIDE SEQUENCE [LARGE SCALE GENOMIC DNA]</scope>
    <source>
        <strain evidence="3 7">BIOML-A9</strain>
    </source>
</reference>
<reference evidence="6" key="1">
    <citation type="submission" date="2015-10" db="EMBL/GenBank/DDBJ databases">
        <title>Extensive mobilome-driven genome diversification in gut-associated Bacteroides vulgatus mpk.</title>
        <authorList>
            <person name="Beier S."/>
            <person name="Lange A."/>
            <person name="Huson D.H."/>
            <person name="Frick J.-S."/>
            <person name="Autenrieth I.B."/>
        </authorList>
    </citation>
    <scope>NUCLEOTIDE SEQUENCE [LARGE SCALE GENOMIC DNA]</scope>
    <source>
        <strain evidence="6">mpk</strain>
    </source>
</reference>
<feature type="domain" description="TonB C-terminal" evidence="1">
    <location>
        <begin position="583"/>
        <end position="669"/>
    </location>
</feature>
<dbReference type="Pfam" id="PF03544">
    <property type="entry name" value="TonB_C"/>
    <property type="match status" value="1"/>
</dbReference>
<protein>
    <submittedName>
        <fullName evidence="3">Energy transducer TonB</fullName>
    </submittedName>
</protein>
<evidence type="ECO:0000313" key="4">
    <source>
        <dbReference type="EMBL" id="MBU9139392.1"/>
    </source>
</evidence>
<dbReference type="PROSITE" id="PS52015">
    <property type="entry name" value="TONB_CTD"/>
    <property type="match status" value="1"/>
</dbReference>
<dbReference type="InterPro" id="IPR037682">
    <property type="entry name" value="TonB_C"/>
</dbReference>
<gene>
    <name evidence="2" type="ORF">BvMPK_3197</name>
    <name evidence="3" type="ORF">GAS37_11970</name>
    <name evidence="5" type="ORF">KSX14_12455</name>
    <name evidence="4" type="ORF">KTG10_11700</name>
</gene>
<dbReference type="PATRIC" id="fig|821.40.peg.3836"/>
<evidence type="ECO:0000313" key="2">
    <source>
        <dbReference type="EMBL" id="ALK85767.1"/>
    </source>
</evidence>
<reference evidence="2 6" key="2">
    <citation type="journal article" date="2016" name="Genome Biol. Evol.">
        <title>Extensive mobilome-driven genome diversification in mouse gut-associated Bacteroides vulgatus mpk.</title>
        <authorList>
            <person name="Lange A."/>
            <person name="Beier S."/>
            <person name="Steimle A."/>
            <person name="Autenrieth I.B."/>
            <person name="Huson D.H."/>
            <person name="Frick J.S."/>
        </authorList>
    </citation>
    <scope>NUCLEOTIDE SEQUENCE [LARGE SCALE GENOMIC DNA]</scope>
    <source>
        <strain evidence="6">mpk</strain>
        <strain evidence="2">Mpk</strain>
    </source>
</reference>
<dbReference type="RefSeq" id="WP_057099225.1">
    <property type="nucleotide sequence ID" value="NZ_BAABYE010000001.1"/>
</dbReference>
<dbReference type="EMBL" id="JAHPYS010000022">
    <property type="protein sequence ID" value="MBU9139392.1"/>
    <property type="molecule type" value="Genomic_DNA"/>
</dbReference>
<name>A0A0P0LJG4_PHOVU</name>
<dbReference type="GO" id="GO:0055085">
    <property type="term" value="P:transmembrane transport"/>
    <property type="evidence" value="ECO:0007669"/>
    <property type="project" value="InterPro"/>
</dbReference>
<evidence type="ECO:0000259" key="1">
    <source>
        <dbReference type="PROSITE" id="PS52015"/>
    </source>
</evidence>
<reference evidence="4" key="4">
    <citation type="submission" date="2021-06" db="EMBL/GenBank/DDBJ databases">
        <title>Collection of gut derived symbiotic bacterial strains cultured from healthy donors.</title>
        <authorList>
            <person name="Lin H."/>
            <person name="Littmann E."/>
            <person name="Pamer E.G."/>
        </authorList>
    </citation>
    <scope>NUCLEOTIDE SEQUENCE</scope>
    <source>
        <strain evidence="5">MSK.19.85</strain>
        <strain evidence="4">MSK.6.33</strain>
    </source>
</reference>
<sequence>MKNVIVIIKNAWGESPPPKVKTGFIPNLCDWEKKNYLTNPGSYYRQKASVGYIAMKGWLFTILRLPNCTFANQVFSYFPFPFSILNNQILAIYKFYNHLWNDIKVSYPVKAAMKKTAFIALFSGMVLSAGAQNTDLITEEEPDIKVTKDTVWNVAIEKKATPKVQFPQPGDKIDVLDPIVYSLCYTTAYNRLARKSVKVKTYRKEYSPYIHAGYDFGVKHWKEIVLKDYSSLWKQLRGIAESTGMERICFRNGALMGAYSTNPYPELDYIDAAISDVLKQVRKHIASENEISRHYDTLSDKWFSFFNEEKERYYDIANHNRPYFLCQEHADDALILPEWIDTATASNDITQSEALASAIAKFDSPAAPDGIRRLKDNMKLTPDERNALLAPNDMISYAVGVAQAGWIMEYKWFIGEAHREEFDAMLLSRGNSPAIMAAFGDGLRSAMDITERFKNAILCQDCDSICLMNKAIKAELNKAYRQNVVYGYVFMNGMDAVEIYRAGAEWDISEKQTASGLRLDKDRVLEGFRDYLEGHLKMGVEYARTLTKGRNAIDWHLYEKDTETIDLSENGFQPAIPLNIETGSQSELSAELSQMLTLPQEVAGQNITGKVMATVVIEADGAVSKVEITSSPHPALSETVTDCIYRMRFMPAKYDGKCVASVAIIPVLF</sequence>
<dbReference type="EMBL" id="CP013020">
    <property type="protein sequence ID" value="ALK85767.1"/>
    <property type="molecule type" value="Genomic_DNA"/>
</dbReference>
<dbReference type="Proteomes" id="UP000758576">
    <property type="component" value="Unassembled WGS sequence"/>
</dbReference>
<dbReference type="EMBL" id="JAHOGA010000027">
    <property type="protein sequence ID" value="MBV3489430.1"/>
    <property type="molecule type" value="Genomic_DNA"/>
</dbReference>
<dbReference type="AlphaFoldDB" id="A0A0P0LJG4"/>
<dbReference type="Proteomes" id="UP000470332">
    <property type="component" value="Unassembled WGS sequence"/>
</dbReference>
<evidence type="ECO:0000313" key="5">
    <source>
        <dbReference type="EMBL" id="MBV3489430.1"/>
    </source>
</evidence>
<dbReference type="Gene3D" id="3.30.1150.10">
    <property type="match status" value="1"/>
</dbReference>
<dbReference type="Proteomes" id="UP000736888">
    <property type="component" value="Unassembled WGS sequence"/>
</dbReference>
<accession>A0A0P0LJG4</accession>
<dbReference type="Proteomes" id="UP000061587">
    <property type="component" value="Chromosome"/>
</dbReference>
<evidence type="ECO:0000313" key="3">
    <source>
        <dbReference type="EMBL" id="KAB3861592.1"/>
    </source>
</evidence>
<dbReference type="EMBL" id="WCXA01000022">
    <property type="protein sequence ID" value="KAB3861592.1"/>
    <property type="molecule type" value="Genomic_DNA"/>
</dbReference>
<evidence type="ECO:0000313" key="6">
    <source>
        <dbReference type="Proteomes" id="UP000061587"/>
    </source>
</evidence>